<dbReference type="AlphaFoldDB" id="A0A3P3XFH8"/>
<dbReference type="PROSITE" id="PS50106">
    <property type="entry name" value="PDZ"/>
    <property type="match status" value="1"/>
</dbReference>
<dbReference type="CDD" id="cd23081">
    <property type="entry name" value="cpPDZ_EcRseP-like"/>
    <property type="match status" value="2"/>
</dbReference>
<evidence type="ECO:0000259" key="12">
    <source>
        <dbReference type="PROSITE" id="PS50106"/>
    </source>
</evidence>
<evidence type="ECO:0000256" key="4">
    <source>
        <dbReference type="ARBA" id="ARBA00022670"/>
    </source>
</evidence>
<feature type="transmembrane region" description="Helical" evidence="11">
    <location>
        <begin position="395"/>
        <end position="412"/>
    </location>
</feature>
<evidence type="ECO:0000256" key="2">
    <source>
        <dbReference type="ARBA" id="ARBA00004141"/>
    </source>
</evidence>
<evidence type="ECO:0000256" key="3">
    <source>
        <dbReference type="ARBA" id="ARBA00007931"/>
    </source>
</evidence>
<feature type="transmembrane region" description="Helical" evidence="11">
    <location>
        <begin position="100"/>
        <end position="124"/>
    </location>
</feature>
<keyword evidence="4 13" id="KW-0645">Protease</keyword>
<dbReference type="NCBIfam" id="TIGR00054">
    <property type="entry name" value="RIP metalloprotease RseP"/>
    <property type="match status" value="1"/>
</dbReference>
<dbReference type="SUPFAM" id="SSF50156">
    <property type="entry name" value="PDZ domain-like"/>
    <property type="match status" value="2"/>
</dbReference>
<dbReference type="CDD" id="cd06163">
    <property type="entry name" value="S2P-M50_PDZ_RseP-like"/>
    <property type="match status" value="1"/>
</dbReference>
<protein>
    <recommendedName>
        <fullName evidence="11">Zinc metalloprotease</fullName>
        <ecNumber evidence="11">3.4.24.-</ecNumber>
    </recommendedName>
</protein>
<reference evidence="13" key="1">
    <citation type="submission" date="2017-02" db="EMBL/GenBank/DDBJ databases">
        <authorList>
            <person name="Regsiter A."/>
            <person name="William W."/>
        </authorList>
    </citation>
    <scope>NUCLEOTIDE SEQUENCE</scope>
    <source>
        <strain evidence="13">Bib</strain>
    </source>
</reference>
<keyword evidence="9 11" id="KW-0482">Metalloprotease</keyword>
<comment type="cofactor">
    <cofactor evidence="1 11">
        <name>Zn(2+)</name>
        <dbReference type="ChEBI" id="CHEBI:29105"/>
    </cofactor>
</comment>
<keyword evidence="5 11" id="KW-0812">Transmembrane</keyword>
<evidence type="ECO:0000256" key="11">
    <source>
        <dbReference type="RuleBase" id="RU362031"/>
    </source>
</evidence>
<keyword evidence="11" id="KW-0479">Metal-binding</keyword>
<dbReference type="SMART" id="SM00228">
    <property type="entry name" value="PDZ"/>
    <property type="match status" value="2"/>
</dbReference>
<dbReference type="InterPro" id="IPR008915">
    <property type="entry name" value="Peptidase_M50"/>
</dbReference>
<name>A0A3P3XFH8_9SPIR</name>
<dbReference type="Pfam" id="PF02163">
    <property type="entry name" value="Peptidase_M50"/>
    <property type="match status" value="1"/>
</dbReference>
<dbReference type="GO" id="GO:0016020">
    <property type="term" value="C:membrane"/>
    <property type="evidence" value="ECO:0007669"/>
    <property type="project" value="UniProtKB-SubCell"/>
</dbReference>
<dbReference type="Pfam" id="PF17820">
    <property type="entry name" value="PDZ_6"/>
    <property type="match status" value="2"/>
</dbReference>
<dbReference type="GO" id="GO:0006508">
    <property type="term" value="P:proteolysis"/>
    <property type="evidence" value="ECO:0007669"/>
    <property type="project" value="UniProtKB-KW"/>
</dbReference>
<comment type="similarity">
    <text evidence="3 11">Belongs to the peptidase M50B family.</text>
</comment>
<keyword evidence="6 11" id="KW-0378">Hydrolase</keyword>
<evidence type="ECO:0000256" key="1">
    <source>
        <dbReference type="ARBA" id="ARBA00001947"/>
    </source>
</evidence>
<accession>A0A3P3XFH8</accession>
<keyword evidence="10 11" id="KW-0472">Membrane</keyword>
<feature type="domain" description="PDZ" evidence="12">
    <location>
        <begin position="227"/>
        <end position="281"/>
    </location>
</feature>
<dbReference type="GO" id="GO:0004222">
    <property type="term" value="F:metalloendopeptidase activity"/>
    <property type="evidence" value="ECO:0007669"/>
    <property type="project" value="InterPro"/>
</dbReference>
<dbReference type="InterPro" id="IPR004387">
    <property type="entry name" value="Pept_M50_Zn"/>
</dbReference>
<sequence length="450" mass="47997">MVTIILGLIGLSLVVIVHEFGHFLIARTVGVDVEAFSVGWGPALLTHKGKKTEWRLGVLPIGGYCKLKGEDGFRAAIEQKLDFIPADKGSFYAAHPLKRIAIALAGPLFNMIFAVLVFTFVVAIGTTIRTAPNRIVLSSETGTTMQAGSSNPADMAGLQTGDILQSIDGRTIRDYSDLQEIIASNPGKALSVQVLRNGSIQNLVLTPRLDANTGAGVIGVYPWIDPLVSSVKEQSPAAIADLKPGDKILSANGKPIRNTIDLMNSFKAANGPVELTLERNGQNLSTTIIAKSLEETGIAFVSITRTDKASSLPDAIAKGAKETMSTFALTIRSIGLLFRGVNIFKAVSGPARITYLIGTAASEQIKVEGLAGLVPVLSFLAFLSVGLAIMNLLPLPVLDGGLILVFFIELARRRPLSAKTLYRYQFIGAAFVLVLFVVATMSDIFFFAAR</sequence>
<keyword evidence="7 11" id="KW-0862">Zinc</keyword>
<dbReference type="InterPro" id="IPR036034">
    <property type="entry name" value="PDZ_sf"/>
</dbReference>
<dbReference type="EMBL" id="FWDM01000002">
    <property type="protein sequence ID" value="SLM09990.1"/>
    <property type="molecule type" value="Genomic_DNA"/>
</dbReference>
<evidence type="ECO:0000256" key="6">
    <source>
        <dbReference type="ARBA" id="ARBA00022801"/>
    </source>
</evidence>
<evidence type="ECO:0000256" key="10">
    <source>
        <dbReference type="ARBA" id="ARBA00023136"/>
    </source>
</evidence>
<comment type="subcellular location">
    <subcellularLocation>
        <location evidence="2">Membrane</location>
        <topology evidence="2">Multi-pass membrane protein</topology>
    </subcellularLocation>
</comment>
<dbReference type="PANTHER" id="PTHR42837">
    <property type="entry name" value="REGULATOR OF SIGMA-E PROTEASE RSEP"/>
    <property type="match status" value="1"/>
</dbReference>
<gene>
    <name evidence="13" type="ORF">SPIROBIBN47_100206</name>
</gene>
<dbReference type="InterPro" id="IPR041489">
    <property type="entry name" value="PDZ_6"/>
</dbReference>
<dbReference type="EC" id="3.4.24.-" evidence="11"/>
<evidence type="ECO:0000256" key="5">
    <source>
        <dbReference type="ARBA" id="ARBA00022692"/>
    </source>
</evidence>
<evidence type="ECO:0000313" key="13">
    <source>
        <dbReference type="EMBL" id="SLM09990.1"/>
    </source>
</evidence>
<feature type="transmembrane region" description="Helical" evidence="11">
    <location>
        <begin position="424"/>
        <end position="449"/>
    </location>
</feature>
<evidence type="ECO:0000256" key="8">
    <source>
        <dbReference type="ARBA" id="ARBA00022989"/>
    </source>
</evidence>
<dbReference type="GO" id="GO:0046872">
    <property type="term" value="F:metal ion binding"/>
    <property type="evidence" value="ECO:0007669"/>
    <property type="project" value="UniProtKB-KW"/>
</dbReference>
<dbReference type="Gene3D" id="2.30.42.10">
    <property type="match status" value="2"/>
</dbReference>
<proteinExistence type="inferred from homology"/>
<organism evidence="13">
    <name type="scientific">uncultured spirochete</name>
    <dbReference type="NCBI Taxonomy" id="156406"/>
    <lineage>
        <taxon>Bacteria</taxon>
        <taxon>Pseudomonadati</taxon>
        <taxon>Spirochaetota</taxon>
        <taxon>Spirochaetia</taxon>
        <taxon>Spirochaetales</taxon>
        <taxon>environmental samples</taxon>
    </lineage>
</organism>
<dbReference type="InterPro" id="IPR001478">
    <property type="entry name" value="PDZ"/>
</dbReference>
<dbReference type="PANTHER" id="PTHR42837:SF2">
    <property type="entry name" value="MEMBRANE METALLOPROTEASE ARASP2, CHLOROPLASTIC-RELATED"/>
    <property type="match status" value="1"/>
</dbReference>
<keyword evidence="8 11" id="KW-1133">Transmembrane helix</keyword>
<evidence type="ECO:0000256" key="7">
    <source>
        <dbReference type="ARBA" id="ARBA00022833"/>
    </source>
</evidence>
<evidence type="ECO:0000256" key="9">
    <source>
        <dbReference type="ARBA" id="ARBA00023049"/>
    </source>
</evidence>